<dbReference type="EMBL" id="JAVRJZ010000017">
    <property type="protein sequence ID" value="KAK2709770.1"/>
    <property type="molecule type" value="Genomic_DNA"/>
</dbReference>
<reference evidence="1" key="1">
    <citation type="submission" date="2023-07" db="EMBL/GenBank/DDBJ databases">
        <title>Chromosome-level genome assembly of Artemia franciscana.</title>
        <authorList>
            <person name="Jo E."/>
        </authorList>
    </citation>
    <scope>NUCLEOTIDE SEQUENCE</scope>
    <source>
        <tissue evidence="1">Whole body</tissue>
    </source>
</reference>
<evidence type="ECO:0000313" key="1">
    <source>
        <dbReference type="EMBL" id="KAK2709770.1"/>
    </source>
</evidence>
<proteinExistence type="predicted"/>
<protein>
    <submittedName>
        <fullName evidence="1">Uncharacterized protein</fullName>
    </submittedName>
</protein>
<evidence type="ECO:0000313" key="2">
    <source>
        <dbReference type="Proteomes" id="UP001187531"/>
    </source>
</evidence>
<accession>A0AA88L6H7</accession>
<comment type="caution">
    <text evidence="1">The sequence shown here is derived from an EMBL/GenBank/DDBJ whole genome shotgun (WGS) entry which is preliminary data.</text>
</comment>
<name>A0AA88L6H7_ARTSF</name>
<keyword evidence="2" id="KW-1185">Reference proteome</keyword>
<dbReference type="Proteomes" id="UP001187531">
    <property type="component" value="Unassembled WGS sequence"/>
</dbReference>
<dbReference type="AlphaFoldDB" id="A0AA88L6H7"/>
<gene>
    <name evidence="1" type="ORF">QYM36_013442</name>
</gene>
<organism evidence="1 2">
    <name type="scientific">Artemia franciscana</name>
    <name type="common">Brine shrimp</name>
    <name type="synonym">Artemia sanfranciscana</name>
    <dbReference type="NCBI Taxonomy" id="6661"/>
    <lineage>
        <taxon>Eukaryota</taxon>
        <taxon>Metazoa</taxon>
        <taxon>Ecdysozoa</taxon>
        <taxon>Arthropoda</taxon>
        <taxon>Crustacea</taxon>
        <taxon>Branchiopoda</taxon>
        <taxon>Anostraca</taxon>
        <taxon>Artemiidae</taxon>
        <taxon>Artemia</taxon>
    </lineage>
</organism>
<sequence length="125" mass="14067">MVSYDTNFPSLWYRNHENHGTVVISEVLPNLINPTKRRQALEQVYGHESVLSVKPVVDKMIVSIDKTSVPEFCVSAQSVLPSSIAKMKAKKYYGLVKGMESDLNSLCLRRSQGSLILFILVTRIL</sequence>